<dbReference type="EMBL" id="JABXWT010000012">
    <property type="protein sequence ID" value="NVO57533.1"/>
    <property type="molecule type" value="Genomic_DNA"/>
</dbReference>
<comment type="caution">
    <text evidence="1">The sequence shown here is derived from an EMBL/GenBank/DDBJ whole genome shotgun (WGS) entry which is preliminary data.</text>
</comment>
<protein>
    <submittedName>
        <fullName evidence="1">Uncharacterized protein</fullName>
    </submittedName>
</protein>
<dbReference type="PROSITE" id="PS51257">
    <property type="entry name" value="PROKAR_LIPOPROTEIN"/>
    <property type="match status" value="1"/>
</dbReference>
<organism evidence="1 2">
    <name type="scientific">Ruegeria haliotis</name>
    <dbReference type="NCBI Taxonomy" id="2747601"/>
    <lineage>
        <taxon>Bacteria</taxon>
        <taxon>Pseudomonadati</taxon>
        <taxon>Pseudomonadota</taxon>
        <taxon>Alphaproteobacteria</taxon>
        <taxon>Rhodobacterales</taxon>
        <taxon>Roseobacteraceae</taxon>
        <taxon>Ruegeria</taxon>
    </lineage>
</organism>
<dbReference type="RefSeq" id="WP_176866600.1">
    <property type="nucleotide sequence ID" value="NZ_JABXWT010000012.1"/>
</dbReference>
<accession>A0ABX2PTM9</accession>
<evidence type="ECO:0000313" key="2">
    <source>
        <dbReference type="Proteomes" id="UP000630805"/>
    </source>
</evidence>
<evidence type="ECO:0000313" key="1">
    <source>
        <dbReference type="EMBL" id="NVO57533.1"/>
    </source>
</evidence>
<name>A0ABX2PTM9_9RHOB</name>
<proteinExistence type="predicted"/>
<gene>
    <name evidence="1" type="ORF">HW561_17180</name>
</gene>
<sequence length="146" mass="15867">MRLSNYEEDFLCALMAVSACTTKPLETAIPTQAGHNLHSAKVAVDSCSVEADEGGNAAVIGGYATNVLLFGTLIGPILTAPVQDELRTQGEIDQVDRCLTERGFERHELTQGESFWLRNAYGEERVRRLDHLIGGGTIETYGTPKV</sequence>
<reference evidence="1 2" key="1">
    <citation type="submission" date="2020-06" db="EMBL/GenBank/DDBJ databases">
        <authorList>
            <person name="Cao W.R."/>
        </authorList>
    </citation>
    <scope>NUCLEOTIDE SEQUENCE [LARGE SCALE GENOMIC DNA]</scope>
    <source>
        <strain evidence="1 2">B1Z28</strain>
    </source>
</reference>
<dbReference type="Proteomes" id="UP000630805">
    <property type="component" value="Unassembled WGS sequence"/>
</dbReference>
<keyword evidence="2" id="KW-1185">Reference proteome</keyword>